<proteinExistence type="predicted"/>
<protein>
    <recommendedName>
        <fullName evidence="1">Treslin STD domain-containing protein</fullName>
    </recommendedName>
</protein>
<dbReference type="GO" id="GO:0033314">
    <property type="term" value="P:mitotic DNA replication checkpoint signaling"/>
    <property type="evidence" value="ECO:0007669"/>
    <property type="project" value="InterPro"/>
</dbReference>
<dbReference type="EMBL" id="KZ350346">
    <property type="protein sequence ID" value="PIO63977.1"/>
    <property type="molecule type" value="Genomic_DNA"/>
</dbReference>
<dbReference type="OrthoDB" id="5812172at2759"/>
<dbReference type="AlphaFoldDB" id="A0A2G9U170"/>
<dbReference type="PANTHER" id="PTHR21556:SF2">
    <property type="entry name" value="TRESLIN"/>
    <property type="match status" value="1"/>
</dbReference>
<keyword evidence="3" id="KW-1185">Reference proteome</keyword>
<dbReference type="GO" id="GO:0006260">
    <property type="term" value="P:DNA replication"/>
    <property type="evidence" value="ECO:0007669"/>
    <property type="project" value="InterPro"/>
</dbReference>
<dbReference type="GO" id="GO:0007095">
    <property type="term" value="P:mitotic G2 DNA damage checkpoint signaling"/>
    <property type="evidence" value="ECO:0007669"/>
    <property type="project" value="TreeGrafter"/>
</dbReference>
<organism evidence="2 3">
    <name type="scientific">Teladorsagia circumcincta</name>
    <name type="common">Brown stomach worm</name>
    <name type="synonym">Ostertagia circumcincta</name>
    <dbReference type="NCBI Taxonomy" id="45464"/>
    <lineage>
        <taxon>Eukaryota</taxon>
        <taxon>Metazoa</taxon>
        <taxon>Ecdysozoa</taxon>
        <taxon>Nematoda</taxon>
        <taxon>Chromadorea</taxon>
        <taxon>Rhabditida</taxon>
        <taxon>Rhabditina</taxon>
        <taxon>Rhabditomorpha</taxon>
        <taxon>Strongyloidea</taxon>
        <taxon>Trichostrongylidae</taxon>
        <taxon>Teladorsagia</taxon>
    </lineage>
</organism>
<evidence type="ECO:0000313" key="2">
    <source>
        <dbReference type="EMBL" id="PIO63977.1"/>
    </source>
</evidence>
<dbReference type="Proteomes" id="UP000230423">
    <property type="component" value="Unassembled WGS sequence"/>
</dbReference>
<dbReference type="GO" id="GO:0003682">
    <property type="term" value="F:chromatin binding"/>
    <property type="evidence" value="ECO:0007669"/>
    <property type="project" value="TreeGrafter"/>
</dbReference>
<accession>A0A2G9U170</accession>
<dbReference type="InterPro" id="IPR053920">
    <property type="entry name" value="Treslin_STD"/>
</dbReference>
<dbReference type="InterPro" id="IPR026153">
    <property type="entry name" value="Treslin"/>
</dbReference>
<name>A0A2G9U170_TELCI</name>
<gene>
    <name evidence="2" type="ORF">TELCIR_14410</name>
</gene>
<dbReference type="GO" id="GO:0030174">
    <property type="term" value="P:regulation of DNA-templated DNA replication initiation"/>
    <property type="evidence" value="ECO:0007669"/>
    <property type="project" value="TreeGrafter"/>
</dbReference>
<dbReference type="GO" id="GO:0010212">
    <property type="term" value="P:response to ionizing radiation"/>
    <property type="evidence" value="ECO:0007669"/>
    <property type="project" value="InterPro"/>
</dbReference>
<evidence type="ECO:0000313" key="3">
    <source>
        <dbReference type="Proteomes" id="UP000230423"/>
    </source>
</evidence>
<dbReference type="GO" id="GO:0005634">
    <property type="term" value="C:nucleus"/>
    <property type="evidence" value="ECO:0007669"/>
    <property type="project" value="InterPro"/>
</dbReference>
<dbReference type="PANTHER" id="PTHR21556">
    <property type="entry name" value="TRESLIN"/>
    <property type="match status" value="1"/>
</dbReference>
<sequence length="189" mass="21627">MVCEFLRNHVIRSCAELNRQYETSSVDGERRLRETQLQILLELYTSCLDPKEPSKVLEIVRKMRIVYFVASASRMRTFLEEQVSDNFIHLVPKLIADVFDELCIQLPDDLEEFDSDDDLSFPLFNNVGSGGRLQQLDQLLDEIQAPEEEPTNTKGKTVKKKAKEADIVKAAVDEDTKSPSKSELSEIFL</sequence>
<feature type="domain" description="Treslin STD" evidence="1">
    <location>
        <begin position="3"/>
        <end position="102"/>
    </location>
</feature>
<evidence type="ECO:0000259" key="1">
    <source>
        <dbReference type="Pfam" id="PF21855"/>
    </source>
</evidence>
<reference evidence="2 3" key="1">
    <citation type="submission" date="2015-09" db="EMBL/GenBank/DDBJ databases">
        <title>Draft genome of the parasitic nematode Teladorsagia circumcincta isolate WARC Sus (inbred).</title>
        <authorList>
            <person name="Mitreva M."/>
        </authorList>
    </citation>
    <scope>NUCLEOTIDE SEQUENCE [LARGE SCALE GENOMIC DNA]</scope>
    <source>
        <strain evidence="2 3">S</strain>
    </source>
</reference>
<dbReference type="Pfam" id="PF21855">
    <property type="entry name" value="Treslin_STD"/>
    <property type="match status" value="1"/>
</dbReference>